<dbReference type="EMBL" id="JAFKMR010000033">
    <property type="protein sequence ID" value="MBN8745529.1"/>
    <property type="molecule type" value="Genomic_DNA"/>
</dbReference>
<dbReference type="SUPFAM" id="SSF54637">
    <property type="entry name" value="Thioesterase/thiol ester dehydrase-isomerase"/>
    <property type="match status" value="1"/>
</dbReference>
<dbReference type="InterPro" id="IPR029069">
    <property type="entry name" value="HotDog_dom_sf"/>
</dbReference>
<comment type="caution">
    <text evidence="2">The sequence shown here is derived from an EMBL/GenBank/DDBJ whole genome shotgun (WGS) entry which is preliminary data.</text>
</comment>
<keyword evidence="1" id="KW-0456">Lyase</keyword>
<accession>A0A8I1MYQ6</accession>
<sequence>MASLLSYPIELDAQAIEEVLPHRGEILCVRRITVLDFNHYVGHVIWARDLPILQGHFPGMPMVPGALLIEAVAQVAGAGMLVGDVLARSMRGSHVGVLAGVRKCSFKRPVQCDEWVRIEVRSRQMSATAAAISAQLQIGAEEVAGIEILLVNTPRSVLIDTLPAAPRGAEMG</sequence>
<dbReference type="RefSeq" id="WP_276732380.1">
    <property type="nucleotide sequence ID" value="NZ_JAFKMR010000033.1"/>
</dbReference>
<evidence type="ECO:0000313" key="2">
    <source>
        <dbReference type="EMBL" id="MBN8745529.1"/>
    </source>
</evidence>
<dbReference type="Pfam" id="PF07977">
    <property type="entry name" value="FabA"/>
    <property type="match status" value="1"/>
</dbReference>
<reference evidence="2" key="1">
    <citation type="submission" date="2021-02" db="EMBL/GenBank/DDBJ databases">
        <title>Thiocyanate and organic carbon inputs drive convergent selection for specific autotrophic Afipia and Thiobacillus strains within complex microbiomes.</title>
        <authorList>
            <person name="Huddy R.J."/>
            <person name="Sachdeva R."/>
            <person name="Kadzinga F."/>
            <person name="Kantor R.S."/>
            <person name="Harrison S.T.L."/>
            <person name="Banfield J.F."/>
        </authorList>
    </citation>
    <scope>NUCLEOTIDE SEQUENCE</scope>
    <source>
        <strain evidence="2">SCN18_13_7_16_R3_B_64_19</strain>
    </source>
</reference>
<organism evidence="2 3">
    <name type="scientific">Thiomonas arsenitoxydans (strain DSM 22701 / CIP 110005 / 3As)</name>
    <dbReference type="NCBI Taxonomy" id="426114"/>
    <lineage>
        <taxon>Bacteria</taxon>
        <taxon>Pseudomonadati</taxon>
        <taxon>Pseudomonadota</taxon>
        <taxon>Betaproteobacteria</taxon>
        <taxon>Burkholderiales</taxon>
        <taxon>Thiomonas</taxon>
    </lineage>
</organism>
<dbReference type="PANTHER" id="PTHR30272">
    <property type="entry name" value="3-HYDROXYACYL-[ACYL-CARRIER-PROTEIN] DEHYDRATASE"/>
    <property type="match status" value="1"/>
</dbReference>
<protein>
    <submittedName>
        <fullName evidence="2">3-hydroxyacyl-ACP dehydratase</fullName>
    </submittedName>
</protein>
<proteinExistence type="predicted"/>
<evidence type="ECO:0000313" key="3">
    <source>
        <dbReference type="Proteomes" id="UP000664800"/>
    </source>
</evidence>
<dbReference type="InterPro" id="IPR013114">
    <property type="entry name" value="FabA_FabZ"/>
</dbReference>
<dbReference type="PANTHER" id="PTHR30272:SF1">
    <property type="entry name" value="3-HYDROXYACYL-[ACYL-CARRIER-PROTEIN] DEHYDRATASE"/>
    <property type="match status" value="1"/>
</dbReference>
<evidence type="ECO:0000256" key="1">
    <source>
        <dbReference type="ARBA" id="ARBA00023239"/>
    </source>
</evidence>
<name>A0A8I1MYQ6_THIA3</name>
<gene>
    <name evidence="2" type="ORF">J0I24_14690</name>
</gene>
<dbReference type="GO" id="GO:0016829">
    <property type="term" value="F:lyase activity"/>
    <property type="evidence" value="ECO:0007669"/>
    <property type="project" value="UniProtKB-KW"/>
</dbReference>
<dbReference type="Gene3D" id="3.10.129.10">
    <property type="entry name" value="Hotdog Thioesterase"/>
    <property type="match status" value="1"/>
</dbReference>
<dbReference type="Proteomes" id="UP000664800">
    <property type="component" value="Unassembled WGS sequence"/>
</dbReference>
<dbReference type="AlphaFoldDB" id="A0A8I1MYQ6"/>